<feature type="transmembrane region" description="Helical" evidence="6">
    <location>
        <begin position="12"/>
        <end position="31"/>
    </location>
</feature>
<accession>C0C3X2</accession>
<evidence type="ECO:0000256" key="1">
    <source>
        <dbReference type="ARBA" id="ARBA00004651"/>
    </source>
</evidence>
<dbReference type="CDD" id="cd13124">
    <property type="entry name" value="MATE_SpoVB_like"/>
    <property type="match status" value="1"/>
</dbReference>
<dbReference type="GO" id="GO:0005886">
    <property type="term" value="C:plasma membrane"/>
    <property type="evidence" value="ECO:0007669"/>
    <property type="project" value="UniProtKB-SubCell"/>
</dbReference>
<dbReference type="EMBL" id="ABYI02000031">
    <property type="protein sequence ID" value="EEG73130.1"/>
    <property type="molecule type" value="Genomic_DNA"/>
</dbReference>
<feature type="transmembrane region" description="Helical" evidence="6">
    <location>
        <begin position="389"/>
        <end position="409"/>
    </location>
</feature>
<dbReference type="PANTHER" id="PTHR30250:SF24">
    <property type="entry name" value="STAGE V SPORULATION PROTEIN B"/>
    <property type="match status" value="1"/>
</dbReference>
<feature type="transmembrane region" description="Helical" evidence="6">
    <location>
        <begin position="322"/>
        <end position="341"/>
    </location>
</feature>
<comment type="subcellular location">
    <subcellularLocation>
        <location evidence="1">Cell membrane</location>
        <topology evidence="1">Multi-pass membrane protein</topology>
    </subcellularLocation>
</comment>
<dbReference type="PANTHER" id="PTHR30250">
    <property type="entry name" value="PST FAMILY PREDICTED COLANIC ACID TRANSPORTER"/>
    <property type="match status" value="1"/>
</dbReference>
<feature type="transmembrane region" description="Helical" evidence="6">
    <location>
        <begin position="269"/>
        <end position="291"/>
    </location>
</feature>
<evidence type="ECO:0000256" key="5">
    <source>
        <dbReference type="ARBA" id="ARBA00023136"/>
    </source>
</evidence>
<sequence>MSRKRAIIKGTFILTLTGFATRFMGFFYRIFLSHTFGEEGVGLYQLIFPIYALCFSLTSAGIEIALSRCVAKRTTLGQEKEARELLYTSIIFTVIISCITTLLLQKYAWFISSAFLKDERCAELLVILSYAFPFAAVHSCICGYYFGLKMTGVPATSQLIEQVARIMSVYLIYVFGQKNGITFGISIAVAGLIAGEVVSSLFCLRAITGKSMSMRKIRPGLPSFGRNIRELLFLSVPLTGSRVLLNVLQSVEAISIPLKLQAYGMTNKAALSTYGVLTGMALPCIMFPSAITNSISTMLLPTVAEIQALDDQREMSAIIKKVVSCCVLLGSGCCALLLLSGSWIGTFLFQSPAAGSFIVTLAWICPFLYTDNTLISIINGIGKTTLSFVINAIGLLIRIGSVLLLIPVYGIRGYLWGLLASQLCIFLFCIFYLYYYLTIRRKVHRGQTPAGKGV</sequence>
<dbReference type="Pfam" id="PF01943">
    <property type="entry name" value="Polysacc_synt"/>
    <property type="match status" value="1"/>
</dbReference>
<evidence type="ECO:0000256" key="2">
    <source>
        <dbReference type="ARBA" id="ARBA00022475"/>
    </source>
</evidence>
<dbReference type="InterPro" id="IPR002797">
    <property type="entry name" value="Polysacc_synth"/>
</dbReference>
<keyword evidence="5 6" id="KW-0472">Membrane</keyword>
<reference evidence="7" key="2">
    <citation type="submission" date="2013-06" db="EMBL/GenBank/DDBJ databases">
        <title>Draft genome sequence of Clostridium hylemonae (DSM 15053).</title>
        <authorList>
            <person name="Sudarsanam P."/>
            <person name="Ley R."/>
            <person name="Guruge J."/>
            <person name="Turnbaugh P.J."/>
            <person name="Mahowald M."/>
            <person name="Liep D."/>
            <person name="Gordon J."/>
        </authorList>
    </citation>
    <scope>NUCLEOTIDE SEQUENCE</scope>
    <source>
        <strain evidence="7">DSM 15053</strain>
    </source>
</reference>
<evidence type="ECO:0000256" key="3">
    <source>
        <dbReference type="ARBA" id="ARBA00022692"/>
    </source>
</evidence>
<evidence type="ECO:0000313" key="8">
    <source>
        <dbReference type="Proteomes" id="UP000004893"/>
    </source>
</evidence>
<keyword evidence="3 6" id="KW-0812">Transmembrane</keyword>
<dbReference type="InterPro" id="IPR050833">
    <property type="entry name" value="Poly_Biosynth_Transport"/>
</dbReference>
<protein>
    <submittedName>
        <fullName evidence="7">Stage V sporulation protein B</fullName>
    </submittedName>
</protein>
<dbReference type="STRING" id="553973.CLOHYLEM_06784"/>
<gene>
    <name evidence="7" type="ORF">CLOHYLEM_06784</name>
</gene>
<reference evidence="7" key="1">
    <citation type="submission" date="2009-02" db="EMBL/GenBank/DDBJ databases">
        <authorList>
            <person name="Fulton L."/>
            <person name="Clifton S."/>
            <person name="Fulton B."/>
            <person name="Xu J."/>
            <person name="Minx P."/>
            <person name="Pepin K.H."/>
            <person name="Johnson M."/>
            <person name="Bhonagiri V."/>
            <person name="Nash W.E."/>
            <person name="Mardis E.R."/>
            <person name="Wilson R.K."/>
        </authorList>
    </citation>
    <scope>NUCLEOTIDE SEQUENCE [LARGE SCALE GENOMIC DNA]</scope>
    <source>
        <strain evidence="7">DSM 15053</strain>
    </source>
</reference>
<feature type="transmembrane region" description="Helical" evidence="6">
    <location>
        <begin position="124"/>
        <end position="147"/>
    </location>
</feature>
<feature type="transmembrane region" description="Helical" evidence="6">
    <location>
        <begin position="415"/>
        <end position="437"/>
    </location>
</feature>
<dbReference type="AlphaFoldDB" id="C0C3X2"/>
<keyword evidence="8" id="KW-1185">Reference proteome</keyword>
<dbReference type="OrthoDB" id="9775950at2"/>
<keyword evidence="2" id="KW-1003">Cell membrane</keyword>
<dbReference type="InterPro" id="IPR024923">
    <property type="entry name" value="PG_synth_SpoVB"/>
</dbReference>
<dbReference type="HOGENOM" id="CLU_022017_2_2_9"/>
<feature type="transmembrane region" description="Helical" evidence="6">
    <location>
        <begin position="43"/>
        <end position="65"/>
    </location>
</feature>
<keyword evidence="4 6" id="KW-1133">Transmembrane helix</keyword>
<dbReference type="PIRSF" id="PIRSF038958">
    <property type="entry name" value="PG_synth_SpoVB"/>
    <property type="match status" value="1"/>
</dbReference>
<proteinExistence type="predicted"/>
<dbReference type="eggNOG" id="COG2244">
    <property type="taxonomic scope" value="Bacteria"/>
</dbReference>
<dbReference type="Proteomes" id="UP000004893">
    <property type="component" value="Unassembled WGS sequence"/>
</dbReference>
<evidence type="ECO:0000313" key="7">
    <source>
        <dbReference type="EMBL" id="EEG73130.1"/>
    </source>
</evidence>
<feature type="transmembrane region" description="Helical" evidence="6">
    <location>
        <begin position="85"/>
        <end position="104"/>
    </location>
</feature>
<organism evidence="7 8">
    <name type="scientific">[Clostridium] hylemonae DSM 15053</name>
    <dbReference type="NCBI Taxonomy" id="553973"/>
    <lineage>
        <taxon>Bacteria</taxon>
        <taxon>Bacillati</taxon>
        <taxon>Bacillota</taxon>
        <taxon>Clostridia</taxon>
        <taxon>Lachnospirales</taxon>
        <taxon>Lachnospiraceae</taxon>
    </lineage>
</organism>
<comment type="caution">
    <text evidence="7">The sequence shown here is derived from an EMBL/GenBank/DDBJ whole genome shotgun (WGS) entry which is preliminary data.</text>
</comment>
<evidence type="ECO:0000256" key="6">
    <source>
        <dbReference type="SAM" id="Phobius"/>
    </source>
</evidence>
<dbReference type="RefSeq" id="WP_006444143.1">
    <property type="nucleotide sequence ID" value="NZ_CP036524.1"/>
</dbReference>
<name>C0C3X2_9FIRM</name>
<evidence type="ECO:0000256" key="4">
    <source>
        <dbReference type="ARBA" id="ARBA00022989"/>
    </source>
</evidence>